<dbReference type="EMBL" id="CP132314">
    <property type="protein sequence ID" value="WLS04165.1"/>
    <property type="molecule type" value="Genomic_DNA"/>
</dbReference>
<evidence type="ECO:0000313" key="1">
    <source>
        <dbReference type="EMBL" id="WLS04165.1"/>
    </source>
</evidence>
<dbReference type="InterPro" id="IPR010385">
    <property type="entry name" value="DUF982"/>
</dbReference>
<dbReference type="Gene3D" id="6.10.250.730">
    <property type="match status" value="1"/>
</dbReference>
<dbReference type="Proteomes" id="UP001225788">
    <property type="component" value="Chromosome"/>
</dbReference>
<reference evidence="1 2" key="1">
    <citation type="submission" date="2023-08" db="EMBL/GenBank/DDBJ databases">
        <title>Pathogen: clinical or host-associated sample.</title>
        <authorList>
            <person name="Hergert J."/>
            <person name="Casey R."/>
            <person name="Wagner J."/>
            <person name="Young E.L."/>
            <person name="Oakeson K.F."/>
        </authorList>
    </citation>
    <scope>NUCLEOTIDE SEQUENCE [LARGE SCALE GENOMIC DNA]</scope>
    <source>
        <strain evidence="1 2">UPHL-collab-2</strain>
    </source>
</reference>
<keyword evidence="2" id="KW-1185">Reference proteome</keyword>
<proteinExistence type="predicted"/>
<organism evidence="1 2">
    <name type="scientific">Shinella oryzae</name>
    <dbReference type="NCBI Taxonomy" id="2871820"/>
    <lineage>
        <taxon>Bacteria</taxon>
        <taxon>Pseudomonadati</taxon>
        <taxon>Pseudomonadota</taxon>
        <taxon>Alphaproteobacteria</taxon>
        <taxon>Hyphomicrobiales</taxon>
        <taxon>Rhizobiaceae</taxon>
        <taxon>Shinella</taxon>
    </lineage>
</organism>
<dbReference type="Pfam" id="PF06169">
    <property type="entry name" value="DUF982"/>
    <property type="match status" value="1"/>
</dbReference>
<gene>
    <name evidence="1" type="ORF">Q9315_05980</name>
</gene>
<name>A0ABY9K6H1_9HYPH</name>
<accession>A0ABY9K6H1</accession>
<protein>
    <submittedName>
        <fullName evidence="1">DUF982 domain-containing protein</fullName>
    </submittedName>
</protein>
<sequence>MTNEWSKPVRVNDDGLIITIATAAQARTFLSHAKRSRLWNEAWRKCSAAAEGRLSQDEARHAFVKATH</sequence>
<dbReference type="RefSeq" id="WP_306160080.1">
    <property type="nucleotide sequence ID" value="NZ_CP132314.1"/>
</dbReference>
<evidence type="ECO:0000313" key="2">
    <source>
        <dbReference type="Proteomes" id="UP001225788"/>
    </source>
</evidence>